<dbReference type="Proteomes" id="UP000003730">
    <property type="component" value="Unassembled WGS sequence"/>
</dbReference>
<keyword evidence="2" id="KW-0812">Transmembrane</keyword>
<name>G2EHA2_9FLAO</name>
<dbReference type="STRING" id="1046627.BZARG_489"/>
<dbReference type="EMBL" id="AFXZ01000067">
    <property type="protein sequence ID" value="EGV42205.1"/>
    <property type="molecule type" value="Genomic_DNA"/>
</dbReference>
<feature type="transmembrane region" description="Helical" evidence="2">
    <location>
        <begin position="12"/>
        <end position="32"/>
    </location>
</feature>
<accession>G2EHA2</accession>
<gene>
    <name evidence="3" type="ORF">BZARG_489</name>
</gene>
<dbReference type="AlphaFoldDB" id="G2EHA2"/>
<evidence type="ECO:0000256" key="1">
    <source>
        <dbReference type="SAM" id="Coils"/>
    </source>
</evidence>
<sequence>MKVNPKTFNYKLFNRTLLIAMVLLIFISLTSYRNTKEQEEFMAKELKLVQSELSKMIMIYQDSRSENDILIERFQQFKSKDLMALETFSAVSTEAAIIVKCQEEIIALKEECRILDSEISNLIAQNETLKKESETRNQDVESNMVALMKLAEKNKELNAIIGSIVVITAKKLKVESKITGRKQYDKTLKSLKIHKKEV</sequence>
<comment type="caution">
    <text evidence="3">The sequence shown here is derived from an EMBL/GenBank/DDBJ whole genome shotgun (WGS) entry which is preliminary data.</text>
</comment>
<dbReference type="RefSeq" id="WP_008639651.1">
    <property type="nucleotide sequence ID" value="NZ_AFXZ01000067.1"/>
</dbReference>
<evidence type="ECO:0000313" key="4">
    <source>
        <dbReference type="Proteomes" id="UP000003730"/>
    </source>
</evidence>
<dbReference type="OrthoDB" id="1115172at2"/>
<proteinExistence type="predicted"/>
<keyword evidence="2" id="KW-1133">Transmembrane helix</keyword>
<evidence type="ECO:0000256" key="2">
    <source>
        <dbReference type="SAM" id="Phobius"/>
    </source>
</evidence>
<organism evidence="3 4">
    <name type="scientific">Bizionia argentinensis JUB59</name>
    <dbReference type="NCBI Taxonomy" id="1046627"/>
    <lineage>
        <taxon>Bacteria</taxon>
        <taxon>Pseudomonadati</taxon>
        <taxon>Bacteroidota</taxon>
        <taxon>Flavobacteriia</taxon>
        <taxon>Flavobacteriales</taxon>
        <taxon>Flavobacteriaceae</taxon>
        <taxon>Bizionia</taxon>
    </lineage>
</organism>
<keyword evidence="1" id="KW-0175">Coiled coil</keyword>
<feature type="coiled-coil region" evidence="1">
    <location>
        <begin position="98"/>
        <end position="132"/>
    </location>
</feature>
<keyword evidence="2" id="KW-0472">Membrane</keyword>
<evidence type="ECO:0000313" key="3">
    <source>
        <dbReference type="EMBL" id="EGV42205.1"/>
    </source>
</evidence>
<protein>
    <submittedName>
        <fullName evidence="3">Uncharacterized protein</fullName>
    </submittedName>
</protein>
<reference evidence="3 4" key="1">
    <citation type="journal article" date="2008" name="Int. J. Syst. Evol. Microbiol.">
        <title>Bizionia argentinensis sp. nov., isolated from surface marine water in Antarctica.</title>
        <authorList>
            <person name="Bercovich A."/>
            <person name="Vazquez S.C."/>
            <person name="Yankilevich P."/>
            <person name="Coria S.H."/>
            <person name="Foti M."/>
            <person name="Hernandez E."/>
            <person name="Vidal A."/>
            <person name="Ruberto L."/>
            <person name="Melo C."/>
            <person name="Marenssi S."/>
            <person name="Criscuolo M."/>
            <person name="Memoli M."/>
            <person name="Arguelles M."/>
            <person name="Mac Cormack W.P."/>
        </authorList>
    </citation>
    <scope>NUCLEOTIDE SEQUENCE [LARGE SCALE GENOMIC DNA]</scope>
    <source>
        <strain evidence="3 4">JUB59</strain>
    </source>
</reference>
<keyword evidence="4" id="KW-1185">Reference proteome</keyword>